<organism evidence="1 2">
    <name type="scientific">Methylobacterium durans</name>
    <dbReference type="NCBI Taxonomy" id="2202825"/>
    <lineage>
        <taxon>Bacteria</taxon>
        <taxon>Pseudomonadati</taxon>
        <taxon>Pseudomonadota</taxon>
        <taxon>Alphaproteobacteria</taxon>
        <taxon>Hyphomicrobiales</taxon>
        <taxon>Methylobacteriaceae</taxon>
        <taxon>Methylobacterium</taxon>
    </lineage>
</organism>
<dbReference type="OrthoDB" id="3174593at2"/>
<accession>A0A2U8W8X9</accession>
<dbReference type="KEGG" id="mets:DK389_16265"/>
<dbReference type="Proteomes" id="UP000245926">
    <property type="component" value="Chromosome"/>
</dbReference>
<evidence type="ECO:0000313" key="2">
    <source>
        <dbReference type="Proteomes" id="UP000245926"/>
    </source>
</evidence>
<gene>
    <name evidence="1" type="ORF">DK389_16265</name>
</gene>
<name>A0A2U8W8X9_9HYPH</name>
<keyword evidence="2" id="KW-1185">Reference proteome</keyword>
<dbReference type="GO" id="GO:0003677">
    <property type="term" value="F:DNA binding"/>
    <property type="evidence" value="ECO:0007669"/>
    <property type="project" value="InterPro"/>
</dbReference>
<reference evidence="2" key="1">
    <citation type="submission" date="2018-05" db="EMBL/GenBank/DDBJ databases">
        <title>Complete Genome Sequence of Methylobacterium sp. 17SD2-17.</title>
        <authorList>
            <person name="Srinivasan S."/>
        </authorList>
    </citation>
    <scope>NUCLEOTIDE SEQUENCE [LARGE SCALE GENOMIC DNA]</scope>
    <source>
        <strain evidence="2">17SD2-17</strain>
    </source>
</reference>
<dbReference type="InterPro" id="IPR010982">
    <property type="entry name" value="Lambda_DNA-bd_dom_sf"/>
</dbReference>
<dbReference type="Gene3D" id="1.10.260.40">
    <property type="entry name" value="lambda repressor-like DNA-binding domains"/>
    <property type="match status" value="1"/>
</dbReference>
<evidence type="ECO:0000313" key="1">
    <source>
        <dbReference type="EMBL" id="AWN41772.1"/>
    </source>
</evidence>
<dbReference type="SUPFAM" id="SSF47413">
    <property type="entry name" value="lambda repressor-like DNA-binding domains"/>
    <property type="match status" value="1"/>
</dbReference>
<proteinExistence type="predicted"/>
<sequence>MAVPETRISEIIRGRRWVSAEMALRPARYIGTSAEFWMGMQALSGSRDRILRFSNAFRSLCSGA</sequence>
<protein>
    <recommendedName>
        <fullName evidence="3">Addiction module antidote protein, HigA family</fullName>
    </recommendedName>
</protein>
<dbReference type="EMBL" id="CP029550">
    <property type="protein sequence ID" value="AWN41772.1"/>
    <property type="molecule type" value="Genomic_DNA"/>
</dbReference>
<dbReference type="AlphaFoldDB" id="A0A2U8W8X9"/>
<evidence type="ECO:0008006" key="3">
    <source>
        <dbReference type="Google" id="ProtNLM"/>
    </source>
</evidence>